<dbReference type="KEGG" id="aia:AWH56_022785"/>
<dbReference type="EMBL" id="CP063356">
    <property type="protein sequence ID" value="QOY35478.1"/>
    <property type="molecule type" value="Genomic_DNA"/>
</dbReference>
<evidence type="ECO:0000313" key="1">
    <source>
        <dbReference type="EMBL" id="OIJ13462.1"/>
    </source>
</evidence>
<sequence length="164" mass="18992">MLTFEQKLAIIESFPELERHDVSLNRVNFHFVGGDSDKKNVVYHLHPNGNGFVYAAKLKVPKKDAKGMVNIRDFSEEELRSIIERSIESLQPNAVSEVEETLQNIDEVWMDKEGHTLSILLEDEMWNVYAGEQLDGTFPSYNEAKQYLLEEGFKPKRKFDKQTN</sequence>
<reference evidence="2 3" key="3">
    <citation type="journal article" date="2019" name="Int. J. Syst. Evol. Microbiol.">
        <title>Anaerobacillus isosaccharinicus sp. nov., an alkaliphilic bacterium which degrades isosaccharinic acid.</title>
        <authorList>
            <person name="Bassil N.M."/>
            <person name="Lloyd J.R."/>
        </authorList>
    </citation>
    <scope>NUCLEOTIDE SEQUENCE [LARGE SCALE GENOMIC DNA]</scope>
    <source>
        <strain evidence="2 3">NB2006</strain>
    </source>
</reference>
<organism evidence="1 3">
    <name type="scientific">Anaerobacillus isosaccharinicus</name>
    <dbReference type="NCBI Taxonomy" id="1532552"/>
    <lineage>
        <taxon>Bacteria</taxon>
        <taxon>Bacillati</taxon>
        <taxon>Bacillota</taxon>
        <taxon>Bacilli</taxon>
        <taxon>Bacillales</taxon>
        <taxon>Bacillaceae</taxon>
        <taxon>Anaerobacillus</taxon>
    </lineage>
</organism>
<accession>A0A1S2LLU1</accession>
<evidence type="ECO:0000313" key="2">
    <source>
        <dbReference type="EMBL" id="QOY35478.1"/>
    </source>
</evidence>
<dbReference type="Proteomes" id="UP000180175">
    <property type="component" value="Chromosome"/>
</dbReference>
<evidence type="ECO:0000313" key="3">
    <source>
        <dbReference type="Proteomes" id="UP000180175"/>
    </source>
</evidence>
<protein>
    <submittedName>
        <fullName evidence="1">Uncharacterized protein</fullName>
    </submittedName>
</protein>
<dbReference type="EMBL" id="LQXD01000123">
    <property type="protein sequence ID" value="OIJ13462.1"/>
    <property type="molecule type" value="Genomic_DNA"/>
</dbReference>
<dbReference type="OrthoDB" id="2360619at2"/>
<dbReference type="RefSeq" id="WP_071317607.1">
    <property type="nucleotide sequence ID" value="NZ_CP063356.2"/>
</dbReference>
<name>A0A1S2LLU1_9BACI</name>
<dbReference type="AlphaFoldDB" id="A0A1S2LLU1"/>
<gene>
    <name evidence="2" type="ORF">AWH56_022785</name>
    <name evidence="1" type="ORF">AWH56_13495</name>
</gene>
<reference evidence="2" key="4">
    <citation type="submission" date="2020-10" db="EMBL/GenBank/DDBJ databases">
        <authorList>
            <person name="Bassil N.M."/>
            <person name="Lloyd J.R."/>
        </authorList>
    </citation>
    <scope>NUCLEOTIDE SEQUENCE</scope>
    <source>
        <strain evidence="2">NB2006</strain>
    </source>
</reference>
<reference evidence="2 3" key="2">
    <citation type="journal article" date="2017" name="Genome Announc.">
        <title>Draft Genome Sequences of Four Alkaliphilic Bacteria Belonging to the Anaerobacillus Genus.</title>
        <authorList>
            <person name="Bassil N.M."/>
            <person name="Lloyd J.R."/>
        </authorList>
    </citation>
    <scope>NUCLEOTIDE SEQUENCE [LARGE SCALE GENOMIC DNA]</scope>
    <source>
        <strain evidence="2 3">NB2006</strain>
    </source>
</reference>
<reference evidence="1 3" key="1">
    <citation type="submission" date="2016-10" db="EMBL/GenBank/DDBJ databases">
        <title>Draft genome sequences of four alkaliphilic bacteria belonging to the Anaerobacillus genus.</title>
        <authorList>
            <person name="Bassil N.M."/>
            <person name="Lloyd J.R."/>
        </authorList>
    </citation>
    <scope>NUCLEOTIDE SEQUENCE [LARGE SCALE GENOMIC DNA]</scope>
    <source>
        <strain evidence="1 3">NB2006</strain>
    </source>
</reference>
<keyword evidence="3" id="KW-1185">Reference proteome</keyword>
<proteinExistence type="predicted"/>